<keyword evidence="5" id="KW-0812">Transmembrane</keyword>
<comment type="subcellular location">
    <subcellularLocation>
        <location evidence="1">Mitochondrion inner membrane</location>
    </subcellularLocation>
</comment>
<protein>
    <submittedName>
        <fullName evidence="6">BQ2448_735 protein</fullName>
    </submittedName>
</protein>
<keyword evidence="2" id="KW-0999">Mitochondrion inner membrane</keyword>
<feature type="transmembrane region" description="Helical" evidence="5">
    <location>
        <begin position="6"/>
        <end position="27"/>
    </location>
</feature>
<evidence type="ECO:0000256" key="5">
    <source>
        <dbReference type="SAM" id="Phobius"/>
    </source>
</evidence>
<keyword evidence="3" id="KW-0496">Mitochondrion</keyword>
<dbReference type="InterPro" id="IPR039297">
    <property type="entry name" value="COX7a"/>
</dbReference>
<keyword evidence="4 5" id="KW-0472">Membrane</keyword>
<name>A0A238F9S0_9BASI</name>
<dbReference type="GO" id="GO:0005743">
    <property type="term" value="C:mitochondrial inner membrane"/>
    <property type="evidence" value="ECO:0007669"/>
    <property type="project" value="UniProtKB-SubCell"/>
</dbReference>
<reference evidence="7" key="1">
    <citation type="submission" date="2016-09" db="EMBL/GenBank/DDBJ databases">
        <authorList>
            <person name="Jeantristanb JTB J.-T."/>
            <person name="Ricardo R."/>
        </authorList>
    </citation>
    <scope>NUCLEOTIDE SEQUENCE [LARGE SCALE GENOMIC DNA]</scope>
</reference>
<accession>A0A238F9S0</accession>
<evidence type="ECO:0000256" key="2">
    <source>
        <dbReference type="ARBA" id="ARBA00022792"/>
    </source>
</evidence>
<evidence type="ECO:0000313" key="6">
    <source>
        <dbReference type="EMBL" id="SCV68614.1"/>
    </source>
</evidence>
<keyword evidence="5" id="KW-1133">Transmembrane helix</keyword>
<evidence type="ECO:0000256" key="3">
    <source>
        <dbReference type="ARBA" id="ARBA00023128"/>
    </source>
</evidence>
<sequence length="52" mass="5987">MPRARLYMGAFLTLFTIGTVGIARGTFNMMRVRLLASPNSWIRISLRKRETD</sequence>
<dbReference type="Proteomes" id="UP000198372">
    <property type="component" value="Unassembled WGS sequence"/>
</dbReference>
<evidence type="ECO:0000256" key="4">
    <source>
        <dbReference type="ARBA" id="ARBA00023136"/>
    </source>
</evidence>
<dbReference type="EMBL" id="FMSP01000003">
    <property type="protein sequence ID" value="SCV68614.1"/>
    <property type="molecule type" value="Genomic_DNA"/>
</dbReference>
<evidence type="ECO:0000313" key="7">
    <source>
        <dbReference type="Proteomes" id="UP000198372"/>
    </source>
</evidence>
<dbReference type="Pfam" id="PF02238">
    <property type="entry name" value="COX7a"/>
    <property type="match status" value="1"/>
</dbReference>
<evidence type="ECO:0000256" key="1">
    <source>
        <dbReference type="ARBA" id="ARBA00004273"/>
    </source>
</evidence>
<dbReference type="AlphaFoldDB" id="A0A238F9S0"/>
<gene>
    <name evidence="6" type="ORF">BQ2448_735</name>
</gene>
<proteinExistence type="predicted"/>
<organism evidence="6 7">
    <name type="scientific">Microbotryum intermedium</name>
    <dbReference type="NCBI Taxonomy" id="269621"/>
    <lineage>
        <taxon>Eukaryota</taxon>
        <taxon>Fungi</taxon>
        <taxon>Dikarya</taxon>
        <taxon>Basidiomycota</taxon>
        <taxon>Pucciniomycotina</taxon>
        <taxon>Microbotryomycetes</taxon>
        <taxon>Microbotryales</taxon>
        <taxon>Microbotryaceae</taxon>
        <taxon>Microbotryum</taxon>
    </lineage>
</organism>
<dbReference type="OrthoDB" id="5511599at2759"/>
<dbReference type="STRING" id="269621.A0A238F9S0"/>
<keyword evidence="7" id="KW-1185">Reference proteome</keyword>